<keyword evidence="7" id="KW-1185">Reference proteome</keyword>
<dbReference type="SUPFAM" id="SSF63712">
    <property type="entry name" value="Nicotinic receptor ligand binding domain-like"/>
    <property type="match status" value="1"/>
</dbReference>
<accession>A0A915D129</accession>
<dbReference type="InterPro" id="IPR036734">
    <property type="entry name" value="Neur_chan_lig-bd_sf"/>
</dbReference>
<dbReference type="InterPro" id="IPR006202">
    <property type="entry name" value="Neur_chan_lig-bd"/>
</dbReference>
<dbReference type="Proteomes" id="UP000887574">
    <property type="component" value="Unplaced"/>
</dbReference>
<dbReference type="WBParaSite" id="jg14334">
    <property type="protein sequence ID" value="jg14334"/>
    <property type="gene ID" value="jg14334"/>
</dbReference>
<reference evidence="8" key="1">
    <citation type="submission" date="2022-11" db="UniProtKB">
        <authorList>
            <consortium name="WormBaseParasite"/>
        </authorList>
    </citation>
    <scope>IDENTIFICATION</scope>
</reference>
<evidence type="ECO:0000313" key="7">
    <source>
        <dbReference type="Proteomes" id="UP000887574"/>
    </source>
</evidence>
<evidence type="ECO:0000313" key="8">
    <source>
        <dbReference type="WBParaSite" id="jg14334"/>
    </source>
</evidence>
<dbReference type="PANTHER" id="PTHR18945">
    <property type="entry name" value="NEUROTRANSMITTER GATED ION CHANNEL"/>
    <property type="match status" value="1"/>
</dbReference>
<feature type="domain" description="Neurotransmitter-gated ion-channel transmembrane" evidence="6">
    <location>
        <begin position="89"/>
        <end position="134"/>
    </location>
</feature>
<keyword evidence="4" id="KW-0472">Membrane</keyword>
<dbReference type="Pfam" id="PF02931">
    <property type="entry name" value="Neur_chan_LBD"/>
    <property type="match status" value="1"/>
</dbReference>
<organism evidence="7 8">
    <name type="scientific">Ditylenchus dipsaci</name>
    <dbReference type="NCBI Taxonomy" id="166011"/>
    <lineage>
        <taxon>Eukaryota</taxon>
        <taxon>Metazoa</taxon>
        <taxon>Ecdysozoa</taxon>
        <taxon>Nematoda</taxon>
        <taxon>Chromadorea</taxon>
        <taxon>Rhabditida</taxon>
        <taxon>Tylenchina</taxon>
        <taxon>Tylenchomorpha</taxon>
        <taxon>Sphaerularioidea</taxon>
        <taxon>Anguinidae</taxon>
        <taxon>Anguininae</taxon>
        <taxon>Ditylenchus</taxon>
    </lineage>
</organism>
<evidence type="ECO:0000256" key="2">
    <source>
        <dbReference type="ARBA" id="ARBA00022692"/>
    </source>
</evidence>
<dbReference type="InterPro" id="IPR036719">
    <property type="entry name" value="Neuro-gated_channel_TM_sf"/>
</dbReference>
<dbReference type="GO" id="GO:0004888">
    <property type="term" value="F:transmembrane signaling receptor activity"/>
    <property type="evidence" value="ECO:0007669"/>
    <property type="project" value="InterPro"/>
</dbReference>
<comment type="subcellular location">
    <subcellularLocation>
        <location evidence="1">Membrane</location>
    </subcellularLocation>
</comment>
<keyword evidence="3" id="KW-1133">Transmembrane helix</keyword>
<dbReference type="Gene3D" id="6.10.250.2810">
    <property type="match status" value="1"/>
</dbReference>
<dbReference type="SUPFAM" id="SSF90112">
    <property type="entry name" value="Neurotransmitter-gated ion-channel transmembrane pore"/>
    <property type="match status" value="1"/>
</dbReference>
<proteinExistence type="predicted"/>
<dbReference type="InterPro" id="IPR006029">
    <property type="entry name" value="Neurotrans-gated_channel_TM"/>
</dbReference>
<dbReference type="AlphaFoldDB" id="A0A915D129"/>
<evidence type="ECO:0000256" key="1">
    <source>
        <dbReference type="ARBA" id="ARBA00004370"/>
    </source>
</evidence>
<keyword evidence="2" id="KW-0812">Transmembrane</keyword>
<evidence type="ECO:0000259" key="6">
    <source>
        <dbReference type="Pfam" id="PF02932"/>
    </source>
</evidence>
<protein>
    <submittedName>
        <fullName evidence="8">Neurotransmitter-gated ion-channel ligand-binding domain-containing protein</fullName>
    </submittedName>
</protein>
<dbReference type="GO" id="GO:0016020">
    <property type="term" value="C:membrane"/>
    <property type="evidence" value="ECO:0007669"/>
    <property type="project" value="UniProtKB-SubCell"/>
</dbReference>
<dbReference type="Pfam" id="PF02932">
    <property type="entry name" value="Neur_chan_memb"/>
    <property type="match status" value="1"/>
</dbReference>
<evidence type="ECO:0000256" key="4">
    <source>
        <dbReference type="ARBA" id="ARBA00023136"/>
    </source>
</evidence>
<dbReference type="GO" id="GO:0005230">
    <property type="term" value="F:extracellular ligand-gated monoatomic ion channel activity"/>
    <property type="evidence" value="ECO:0007669"/>
    <property type="project" value="InterPro"/>
</dbReference>
<evidence type="ECO:0000256" key="3">
    <source>
        <dbReference type="ARBA" id="ARBA00022989"/>
    </source>
</evidence>
<evidence type="ECO:0000259" key="5">
    <source>
        <dbReference type="Pfam" id="PF02931"/>
    </source>
</evidence>
<name>A0A915D129_9BILA</name>
<feature type="domain" description="Neurotransmitter-gated ion-channel ligand-binding" evidence="5">
    <location>
        <begin position="1"/>
        <end position="51"/>
    </location>
</feature>
<dbReference type="Gene3D" id="2.70.170.10">
    <property type="entry name" value="Neurotransmitter-gated ion-channel ligand-binding domain"/>
    <property type="match status" value="1"/>
</dbReference>
<dbReference type="InterPro" id="IPR006201">
    <property type="entry name" value="Neur_channel"/>
</dbReference>
<sequence>MQLQNYPLDSQWCHLRILSYAYDVEQLTISWIPKDPITRNPNITLSDMHIVKLVPGLCDGNYSTGSWSCVTAEFFVTREITHHIRNICKAVPARVSLAITTLLTLSTQANSVRNSLPEVSYMKSLDLFLAITTIAAAVTKVPDDKNTESMCDSFDYCSVGSGYNVAAAGSQEDPNNNNTANCSIPTVPLKSVEPSADTAKSNDYSVHQMDYGHTAIDLDMPLEETMTFNNSASPSSISWNESVSNGRVQNNNNNTGSNVRPRLFTAISQKKIAAKGDSTNSLFHYPNTLPQTPVSHNKDCAEWRDRGAERLANWTKTELSSDELAETLQSTPNYNHWPKLNLSLPTIAKSEESDLNESTSPRFSSKLALSFPTEVGRSSSSNSSNNSKNSKDKICGWALPEGSAEYSLDILNGLE</sequence>